<dbReference type="GO" id="GO:0008017">
    <property type="term" value="F:microtubule binding"/>
    <property type="evidence" value="ECO:0007669"/>
    <property type="project" value="InterPro"/>
</dbReference>
<organism evidence="4 5">
    <name type="scientific">Haemaphysalis longicornis</name>
    <name type="common">Bush tick</name>
    <dbReference type="NCBI Taxonomy" id="44386"/>
    <lineage>
        <taxon>Eukaryota</taxon>
        <taxon>Metazoa</taxon>
        <taxon>Ecdysozoa</taxon>
        <taxon>Arthropoda</taxon>
        <taxon>Chelicerata</taxon>
        <taxon>Arachnida</taxon>
        <taxon>Acari</taxon>
        <taxon>Parasitiformes</taxon>
        <taxon>Ixodida</taxon>
        <taxon>Ixodoidea</taxon>
        <taxon>Ixodidae</taxon>
        <taxon>Haemaphysalinae</taxon>
        <taxon>Haemaphysalis</taxon>
    </lineage>
</organism>
<name>A0A9J6H6S5_HAELO</name>
<dbReference type="GO" id="GO:0005876">
    <property type="term" value="C:spindle microtubule"/>
    <property type="evidence" value="ECO:0007669"/>
    <property type="project" value="TreeGrafter"/>
</dbReference>
<evidence type="ECO:0000313" key="5">
    <source>
        <dbReference type="Proteomes" id="UP000821853"/>
    </source>
</evidence>
<dbReference type="VEuPathDB" id="VectorBase:HLOH_063003"/>
<keyword evidence="5" id="KW-1185">Reference proteome</keyword>
<dbReference type="GO" id="GO:0031110">
    <property type="term" value="P:regulation of microtubule polymerization or depolymerization"/>
    <property type="evidence" value="ECO:0007669"/>
    <property type="project" value="TreeGrafter"/>
</dbReference>
<dbReference type="Pfam" id="PF07160">
    <property type="entry name" value="SKA1"/>
    <property type="match status" value="1"/>
</dbReference>
<dbReference type="InterPro" id="IPR009829">
    <property type="entry name" value="SKA1"/>
</dbReference>
<dbReference type="GO" id="GO:0000278">
    <property type="term" value="P:mitotic cell cycle"/>
    <property type="evidence" value="ECO:0007669"/>
    <property type="project" value="TreeGrafter"/>
</dbReference>
<proteinExistence type="inferred from homology"/>
<protein>
    <recommendedName>
        <fullName evidence="2">SKA complex subunit 1</fullName>
    </recommendedName>
    <alternativeName>
        <fullName evidence="3">Spindle and kinetochore-associated protein 1</fullName>
    </alternativeName>
</protein>
<dbReference type="InterPro" id="IPR042031">
    <property type="entry name" value="SKA1_MBD_sf"/>
</dbReference>
<dbReference type="EMBL" id="JABSTR010000974">
    <property type="protein sequence ID" value="KAH9383076.1"/>
    <property type="molecule type" value="Genomic_DNA"/>
</dbReference>
<reference evidence="4 5" key="1">
    <citation type="journal article" date="2020" name="Cell">
        <title>Large-Scale Comparative Analyses of Tick Genomes Elucidate Their Genetic Diversity and Vector Capacities.</title>
        <authorList>
            <consortium name="Tick Genome and Microbiome Consortium (TIGMIC)"/>
            <person name="Jia N."/>
            <person name="Wang J."/>
            <person name="Shi W."/>
            <person name="Du L."/>
            <person name="Sun Y."/>
            <person name="Zhan W."/>
            <person name="Jiang J.F."/>
            <person name="Wang Q."/>
            <person name="Zhang B."/>
            <person name="Ji P."/>
            <person name="Bell-Sakyi L."/>
            <person name="Cui X.M."/>
            <person name="Yuan T.T."/>
            <person name="Jiang B.G."/>
            <person name="Yang W.F."/>
            <person name="Lam T.T."/>
            <person name="Chang Q.C."/>
            <person name="Ding S.J."/>
            <person name="Wang X.J."/>
            <person name="Zhu J.G."/>
            <person name="Ruan X.D."/>
            <person name="Zhao L."/>
            <person name="Wei J.T."/>
            <person name="Ye R.Z."/>
            <person name="Que T.C."/>
            <person name="Du C.H."/>
            <person name="Zhou Y.H."/>
            <person name="Cheng J.X."/>
            <person name="Dai P.F."/>
            <person name="Guo W.B."/>
            <person name="Han X.H."/>
            <person name="Huang E.J."/>
            <person name="Li L.F."/>
            <person name="Wei W."/>
            <person name="Gao Y.C."/>
            <person name="Liu J.Z."/>
            <person name="Shao H.Z."/>
            <person name="Wang X."/>
            <person name="Wang C.C."/>
            <person name="Yang T.C."/>
            <person name="Huo Q.B."/>
            <person name="Li W."/>
            <person name="Chen H.Y."/>
            <person name="Chen S.E."/>
            <person name="Zhou L.G."/>
            <person name="Ni X.B."/>
            <person name="Tian J.H."/>
            <person name="Sheng Y."/>
            <person name="Liu T."/>
            <person name="Pan Y.S."/>
            <person name="Xia L.Y."/>
            <person name="Li J."/>
            <person name="Zhao F."/>
            <person name="Cao W.C."/>
        </authorList>
    </citation>
    <scope>NUCLEOTIDE SEQUENCE [LARGE SCALE GENOMIC DNA]</scope>
    <source>
        <strain evidence="4">HaeL-2018</strain>
    </source>
</reference>
<dbReference type="AlphaFoldDB" id="A0A9J6H6S5"/>
<dbReference type="GO" id="GO:0051301">
    <property type="term" value="P:cell division"/>
    <property type="evidence" value="ECO:0007669"/>
    <property type="project" value="InterPro"/>
</dbReference>
<evidence type="ECO:0000256" key="1">
    <source>
        <dbReference type="ARBA" id="ARBA00006836"/>
    </source>
</evidence>
<accession>A0A9J6H6S5</accession>
<evidence type="ECO:0000256" key="3">
    <source>
        <dbReference type="ARBA" id="ARBA00047202"/>
    </source>
</evidence>
<dbReference type="OrthoDB" id="5962at2759"/>
<gene>
    <name evidence="4" type="ORF">HPB48_023806</name>
</gene>
<comment type="similarity">
    <text evidence="1">Belongs to the SKA1 family.</text>
</comment>
<sequence length="257" mass="28575">MAVDRSSQNTRSGDVFVEFSQLSLEDDDNLAYGDAGRPFGKVPLQGNNASPTNKWRTIRVARAEALQASAVYAAKLRECLLDGAASGEEEERLSALRLKIAAWQSTFPEYLPAPVDLGDVCHHSVSERPRPRSSDYLAPLTEEELAGVPKHARGRLSLEENNALVDAFNEALSYKYRLLAMPKSQLRRALWTKVAAYRHQETSETKHRRFLTEDDLAASGGGFASRSAIVCFALLMRHCGRIREVRGPGRMVRYALI</sequence>
<dbReference type="GO" id="GO:0007059">
    <property type="term" value="P:chromosome segregation"/>
    <property type="evidence" value="ECO:0007669"/>
    <property type="project" value="InterPro"/>
</dbReference>
<dbReference type="Gene3D" id="1.10.10.1890">
    <property type="entry name" value="Ska1 microtubule binding domain-like"/>
    <property type="match status" value="1"/>
</dbReference>
<comment type="caution">
    <text evidence="4">The sequence shown here is derived from an EMBL/GenBank/DDBJ whole genome shotgun (WGS) entry which is preliminary data.</text>
</comment>
<dbReference type="PANTHER" id="PTHR28573">
    <property type="entry name" value="SPINDLE AND KINETOCHORE-ASSOCIATED PROTEIN 1"/>
    <property type="match status" value="1"/>
</dbReference>
<dbReference type="GO" id="GO:0000940">
    <property type="term" value="C:outer kinetochore"/>
    <property type="evidence" value="ECO:0007669"/>
    <property type="project" value="TreeGrafter"/>
</dbReference>
<dbReference type="GO" id="GO:0072686">
    <property type="term" value="C:mitotic spindle"/>
    <property type="evidence" value="ECO:0007669"/>
    <property type="project" value="TreeGrafter"/>
</dbReference>
<evidence type="ECO:0000313" key="4">
    <source>
        <dbReference type="EMBL" id="KAH9383076.1"/>
    </source>
</evidence>
<evidence type="ECO:0000256" key="2">
    <source>
        <dbReference type="ARBA" id="ARBA00047182"/>
    </source>
</evidence>
<dbReference type="Proteomes" id="UP000821853">
    <property type="component" value="Unassembled WGS sequence"/>
</dbReference>
<dbReference type="PANTHER" id="PTHR28573:SF1">
    <property type="entry name" value="SPINDLE AND KINETOCHORE-ASSOCIATED PROTEIN 1"/>
    <property type="match status" value="1"/>
</dbReference>